<dbReference type="Proteomes" id="UP001472677">
    <property type="component" value="Unassembled WGS sequence"/>
</dbReference>
<evidence type="ECO:0000256" key="1">
    <source>
        <dbReference type="SAM" id="MobiDB-lite"/>
    </source>
</evidence>
<organism evidence="2 3">
    <name type="scientific">Hibiscus sabdariffa</name>
    <name type="common">roselle</name>
    <dbReference type="NCBI Taxonomy" id="183260"/>
    <lineage>
        <taxon>Eukaryota</taxon>
        <taxon>Viridiplantae</taxon>
        <taxon>Streptophyta</taxon>
        <taxon>Embryophyta</taxon>
        <taxon>Tracheophyta</taxon>
        <taxon>Spermatophyta</taxon>
        <taxon>Magnoliopsida</taxon>
        <taxon>eudicotyledons</taxon>
        <taxon>Gunneridae</taxon>
        <taxon>Pentapetalae</taxon>
        <taxon>rosids</taxon>
        <taxon>malvids</taxon>
        <taxon>Malvales</taxon>
        <taxon>Malvaceae</taxon>
        <taxon>Malvoideae</taxon>
        <taxon>Hibiscus</taxon>
    </lineage>
</organism>
<name>A0ABR2FQB8_9ROSI</name>
<comment type="caution">
    <text evidence="2">The sequence shown here is derived from an EMBL/GenBank/DDBJ whole genome shotgun (WGS) entry which is preliminary data.</text>
</comment>
<evidence type="ECO:0008006" key="4">
    <source>
        <dbReference type="Google" id="ProtNLM"/>
    </source>
</evidence>
<gene>
    <name evidence="2" type="ORF">V6N12_068517</name>
</gene>
<dbReference type="EMBL" id="JBBPBM010000005">
    <property type="protein sequence ID" value="KAK8584271.1"/>
    <property type="molecule type" value="Genomic_DNA"/>
</dbReference>
<proteinExistence type="predicted"/>
<evidence type="ECO:0000313" key="2">
    <source>
        <dbReference type="EMBL" id="KAK8584271.1"/>
    </source>
</evidence>
<protein>
    <recommendedName>
        <fullName evidence="4">Retrotransposon gag protein</fullName>
    </recommendedName>
</protein>
<feature type="compositionally biased region" description="Polar residues" evidence="1">
    <location>
        <begin position="253"/>
        <end position="262"/>
    </location>
</feature>
<evidence type="ECO:0000313" key="3">
    <source>
        <dbReference type="Proteomes" id="UP001472677"/>
    </source>
</evidence>
<keyword evidence="3" id="KW-1185">Reference proteome</keyword>
<feature type="region of interest" description="Disordered" evidence="1">
    <location>
        <begin position="137"/>
        <end position="160"/>
    </location>
</feature>
<feature type="compositionally biased region" description="Low complexity" evidence="1">
    <location>
        <begin position="143"/>
        <end position="155"/>
    </location>
</feature>
<reference evidence="2 3" key="1">
    <citation type="journal article" date="2024" name="G3 (Bethesda)">
        <title>Genome assembly of Hibiscus sabdariffa L. provides insights into metabolisms of medicinal natural products.</title>
        <authorList>
            <person name="Kim T."/>
        </authorList>
    </citation>
    <scope>NUCLEOTIDE SEQUENCE [LARGE SCALE GENOMIC DNA]</scope>
    <source>
        <strain evidence="2">TK-2024</strain>
        <tissue evidence="2">Old leaves</tissue>
    </source>
</reference>
<feature type="region of interest" description="Disordered" evidence="1">
    <location>
        <begin position="239"/>
        <end position="277"/>
    </location>
</feature>
<accession>A0ABR2FQB8</accession>
<sequence>MHGLPEWTQVSIFYNYVNTPTRMMLDASANGTLLYKPSREGLEILEKLDLNDYQHPTTRRGTMRRETAQLDSFDTILAQISAITNMVKNMQKQSTIQEAKALDLFCEICGSNHDTSECGQHPESSCYVGNFNRNAMSNTTSNQQGYQDQPKQGQQLNQPRQEYQEPNNYRTLENTLNTFMTQTSAYMARTDKLIQKTDAFMDRTEIKMQNQEVALNDTEVAKGTTHEKCKAILTRSGKVLNPPTESRKGEATVDNSKVTSGTDIPATADIPASTDLDHNIPPEPKESEITSAVHINLPLVEALQQIPNYAKFLKDMVSRKIRIGEFETAVATEACLAMMHSKVPTKKTDPGSFTIPAP</sequence>